<dbReference type="RefSeq" id="WP_092865522.1">
    <property type="nucleotide sequence ID" value="NZ_FPCH01000001.1"/>
</dbReference>
<feature type="transmembrane region" description="Helical" evidence="8">
    <location>
        <begin position="137"/>
        <end position="158"/>
    </location>
</feature>
<dbReference type="AlphaFoldDB" id="A0A1I7N408"/>
<evidence type="ECO:0000256" key="5">
    <source>
        <dbReference type="ARBA" id="ARBA00022960"/>
    </source>
</evidence>
<keyword evidence="4 8" id="KW-0812">Transmembrane</keyword>
<dbReference type="EMBL" id="FPCH01000001">
    <property type="protein sequence ID" value="SFV29384.1"/>
    <property type="molecule type" value="Genomic_DNA"/>
</dbReference>
<evidence type="ECO:0000256" key="8">
    <source>
        <dbReference type="SAM" id="Phobius"/>
    </source>
</evidence>
<name>A0A1I7N408_9HYPH</name>
<accession>A0A1I7N408</accession>
<evidence type="ECO:0000256" key="4">
    <source>
        <dbReference type="ARBA" id="ARBA00022692"/>
    </source>
</evidence>
<evidence type="ECO:0000313" key="10">
    <source>
        <dbReference type="Proteomes" id="UP000199423"/>
    </source>
</evidence>
<keyword evidence="7 8" id="KW-0472">Membrane</keyword>
<gene>
    <name evidence="9" type="ORF">SAMN04488557_1238</name>
</gene>
<evidence type="ECO:0000256" key="6">
    <source>
        <dbReference type="ARBA" id="ARBA00022989"/>
    </source>
</evidence>
<keyword evidence="3" id="KW-1003">Cell membrane</keyword>
<feature type="transmembrane region" description="Helical" evidence="8">
    <location>
        <begin position="73"/>
        <end position="90"/>
    </location>
</feature>
<sequence length="171" mass="19020">MMWFRFLMPVISVVVLTLAAVLPWGLAAEDRFVLPLLPVIAIYRWTLDRDAWLPEWVVFLAGLTLDVLTQGPLGYWALVYLFAYAVALFASRVRSDSAFGRMALLAGAILLVTAFAWLLASLYFLQMLNWAPYARSAIVAMFAALLVVPVLGLIRSVSRPPRGIRFTRGSG</sequence>
<evidence type="ECO:0000256" key="3">
    <source>
        <dbReference type="ARBA" id="ARBA00022475"/>
    </source>
</evidence>
<proteinExistence type="inferred from homology"/>
<dbReference type="OrthoDB" id="9947441at2"/>
<dbReference type="GO" id="GO:0005886">
    <property type="term" value="C:plasma membrane"/>
    <property type="evidence" value="ECO:0007669"/>
    <property type="project" value="UniProtKB-SubCell"/>
</dbReference>
<dbReference type="Pfam" id="PF04093">
    <property type="entry name" value="MreD"/>
    <property type="match status" value="1"/>
</dbReference>
<comment type="subcellular location">
    <subcellularLocation>
        <location evidence="1">Cell membrane</location>
        <topology evidence="1">Multi-pass membrane protein</topology>
    </subcellularLocation>
</comment>
<evidence type="ECO:0000313" key="9">
    <source>
        <dbReference type="EMBL" id="SFV29384.1"/>
    </source>
</evidence>
<dbReference type="InterPro" id="IPR007227">
    <property type="entry name" value="Cell_shape_determining_MreD"/>
</dbReference>
<reference evidence="10" key="1">
    <citation type="submission" date="2016-10" db="EMBL/GenBank/DDBJ databases">
        <authorList>
            <person name="Varghese N."/>
            <person name="Submissions S."/>
        </authorList>
    </citation>
    <scope>NUCLEOTIDE SEQUENCE [LARGE SCALE GENOMIC DNA]</scope>
    <source>
        <strain evidence="10">DSM 1565</strain>
    </source>
</reference>
<dbReference type="STRING" id="51670.SAMN04488557_1238"/>
<keyword evidence="10" id="KW-1185">Reference proteome</keyword>
<evidence type="ECO:0000256" key="2">
    <source>
        <dbReference type="ARBA" id="ARBA00007776"/>
    </source>
</evidence>
<comment type="similarity">
    <text evidence="2">Belongs to the MreD family.</text>
</comment>
<dbReference type="Proteomes" id="UP000199423">
    <property type="component" value="Unassembled WGS sequence"/>
</dbReference>
<protein>
    <submittedName>
        <fullName evidence="9">Rod shape-determining protein MreD</fullName>
    </submittedName>
</protein>
<dbReference type="GO" id="GO:0008360">
    <property type="term" value="P:regulation of cell shape"/>
    <property type="evidence" value="ECO:0007669"/>
    <property type="project" value="UniProtKB-KW"/>
</dbReference>
<dbReference type="NCBIfam" id="TIGR03426">
    <property type="entry name" value="shape_MreD"/>
    <property type="match status" value="1"/>
</dbReference>
<keyword evidence="5" id="KW-0133">Cell shape</keyword>
<keyword evidence="6 8" id="KW-1133">Transmembrane helix</keyword>
<evidence type="ECO:0000256" key="7">
    <source>
        <dbReference type="ARBA" id="ARBA00023136"/>
    </source>
</evidence>
<feature type="transmembrane region" description="Helical" evidence="8">
    <location>
        <begin position="102"/>
        <end position="125"/>
    </location>
</feature>
<organism evidence="9 10">
    <name type="scientific">Hyphomicrobium facile</name>
    <dbReference type="NCBI Taxonomy" id="51670"/>
    <lineage>
        <taxon>Bacteria</taxon>
        <taxon>Pseudomonadati</taxon>
        <taxon>Pseudomonadota</taxon>
        <taxon>Alphaproteobacteria</taxon>
        <taxon>Hyphomicrobiales</taxon>
        <taxon>Hyphomicrobiaceae</taxon>
        <taxon>Hyphomicrobium</taxon>
    </lineage>
</organism>
<evidence type="ECO:0000256" key="1">
    <source>
        <dbReference type="ARBA" id="ARBA00004651"/>
    </source>
</evidence>